<evidence type="ECO:0000313" key="3">
    <source>
        <dbReference type="Proteomes" id="UP000722485"/>
    </source>
</evidence>
<dbReference type="OrthoDB" id="2386090at2759"/>
<name>A0A9P5H1Z2_9HYPO</name>
<keyword evidence="1" id="KW-1133">Transmembrane helix</keyword>
<comment type="caution">
    <text evidence="2">The sequence shown here is derived from an EMBL/GenBank/DDBJ whole genome shotgun (WGS) entry which is preliminary data.</text>
</comment>
<gene>
    <name evidence="2" type="ORF">G7Z17_g12959</name>
</gene>
<feature type="transmembrane region" description="Helical" evidence="1">
    <location>
        <begin position="96"/>
        <end position="119"/>
    </location>
</feature>
<keyword evidence="1" id="KW-0812">Transmembrane</keyword>
<reference evidence="2" key="1">
    <citation type="submission" date="2020-03" db="EMBL/GenBank/DDBJ databases">
        <title>Draft Genome Sequence of Cylindrodendrum hubeiense.</title>
        <authorList>
            <person name="Buettner E."/>
            <person name="Kellner H."/>
        </authorList>
    </citation>
    <scope>NUCLEOTIDE SEQUENCE</scope>
    <source>
        <strain evidence="2">IHI 201604</strain>
    </source>
</reference>
<organism evidence="2 3">
    <name type="scientific">Cylindrodendrum hubeiense</name>
    <dbReference type="NCBI Taxonomy" id="595255"/>
    <lineage>
        <taxon>Eukaryota</taxon>
        <taxon>Fungi</taxon>
        <taxon>Dikarya</taxon>
        <taxon>Ascomycota</taxon>
        <taxon>Pezizomycotina</taxon>
        <taxon>Sordariomycetes</taxon>
        <taxon>Hypocreomycetidae</taxon>
        <taxon>Hypocreales</taxon>
        <taxon>Nectriaceae</taxon>
        <taxon>Cylindrodendrum</taxon>
    </lineage>
</organism>
<keyword evidence="3" id="KW-1185">Reference proteome</keyword>
<evidence type="ECO:0000256" key="1">
    <source>
        <dbReference type="SAM" id="Phobius"/>
    </source>
</evidence>
<evidence type="ECO:0000313" key="2">
    <source>
        <dbReference type="EMBL" id="KAF7536928.1"/>
    </source>
</evidence>
<dbReference type="AlphaFoldDB" id="A0A9P5H1Z2"/>
<dbReference type="Proteomes" id="UP000722485">
    <property type="component" value="Unassembled WGS sequence"/>
</dbReference>
<keyword evidence="1" id="KW-0472">Membrane</keyword>
<feature type="transmembrane region" description="Helical" evidence="1">
    <location>
        <begin position="131"/>
        <end position="156"/>
    </location>
</feature>
<proteinExistence type="predicted"/>
<dbReference type="EMBL" id="JAANBB010000655">
    <property type="protein sequence ID" value="KAF7536928.1"/>
    <property type="molecule type" value="Genomic_DNA"/>
</dbReference>
<protein>
    <submittedName>
        <fullName evidence="2">Uncharacterized protein</fullName>
    </submittedName>
</protein>
<sequence length="280" mass="31749">MLQFRAIIPRLRPMQLKPLSPSSPLSASLCRTLRSSLQKSLQQQPRRWYAVPVPKKPSRVEEELMRQARAAAKSGKEYAIPDRLIIYHAGTGRTTFLAMVKVTTLFIGAFFCFLVAPGYIKAEKPVVETAGIALCGIVPILFVAAVTSPFVTHIHIHLPAYARTSKPILERYVRTLPPSTQLTLTTMSFISKPRYSSLQAGDLSPTRRRFGLVNLTRDTAAENAKRSWYMFRAIGEFYVQEKAPVRRVRYEKKKKDQVDRWIWDAIKEKLDKKASTPTSA</sequence>
<accession>A0A9P5H1Z2</accession>